<evidence type="ECO:0000313" key="2">
    <source>
        <dbReference type="EMBL" id="KKL90560.1"/>
    </source>
</evidence>
<accession>A0A0F9I9S5</accession>
<gene>
    <name evidence="2" type="ORF">LCGC14_1903450</name>
</gene>
<feature type="compositionally biased region" description="Basic residues" evidence="1">
    <location>
        <begin position="68"/>
        <end position="80"/>
    </location>
</feature>
<evidence type="ECO:0000256" key="1">
    <source>
        <dbReference type="SAM" id="MobiDB-lite"/>
    </source>
</evidence>
<protein>
    <submittedName>
        <fullName evidence="2">Uncharacterized protein</fullName>
    </submittedName>
</protein>
<name>A0A0F9I9S5_9ZZZZ</name>
<proteinExistence type="predicted"/>
<organism evidence="2">
    <name type="scientific">marine sediment metagenome</name>
    <dbReference type="NCBI Taxonomy" id="412755"/>
    <lineage>
        <taxon>unclassified sequences</taxon>
        <taxon>metagenomes</taxon>
        <taxon>ecological metagenomes</taxon>
    </lineage>
</organism>
<sequence>MAAKAKAGATREAVMLKRGRRYRHKGVTYFRNVPRIVDDETSEYLIEDTGFFRRVRLDSKGKAIMPKARVRRARGRRSRIHGGDVPALMDSGDAGDGDAPDTGGAEEV</sequence>
<feature type="region of interest" description="Disordered" evidence="1">
    <location>
        <begin position="68"/>
        <end position="108"/>
    </location>
</feature>
<reference evidence="2" key="1">
    <citation type="journal article" date="2015" name="Nature">
        <title>Complex archaea that bridge the gap between prokaryotes and eukaryotes.</title>
        <authorList>
            <person name="Spang A."/>
            <person name="Saw J.H."/>
            <person name="Jorgensen S.L."/>
            <person name="Zaremba-Niedzwiedzka K."/>
            <person name="Martijn J."/>
            <person name="Lind A.E."/>
            <person name="van Eijk R."/>
            <person name="Schleper C."/>
            <person name="Guy L."/>
            <person name="Ettema T.J."/>
        </authorList>
    </citation>
    <scope>NUCLEOTIDE SEQUENCE</scope>
</reference>
<dbReference type="AlphaFoldDB" id="A0A0F9I9S5"/>
<dbReference type="EMBL" id="LAZR01019976">
    <property type="protein sequence ID" value="KKL90560.1"/>
    <property type="molecule type" value="Genomic_DNA"/>
</dbReference>
<feature type="compositionally biased region" description="Acidic residues" evidence="1">
    <location>
        <begin position="93"/>
        <end position="108"/>
    </location>
</feature>
<comment type="caution">
    <text evidence="2">The sequence shown here is derived from an EMBL/GenBank/DDBJ whole genome shotgun (WGS) entry which is preliminary data.</text>
</comment>